<dbReference type="PANTHER" id="PTHR11439">
    <property type="entry name" value="GAG-POL-RELATED RETROTRANSPOSON"/>
    <property type="match status" value="1"/>
</dbReference>
<dbReference type="Pfam" id="PF07727">
    <property type="entry name" value="RVT_2"/>
    <property type="match status" value="1"/>
</dbReference>
<feature type="domain" description="Integrase catalytic" evidence="1">
    <location>
        <begin position="1"/>
        <end position="130"/>
    </location>
</feature>
<dbReference type="EMBL" id="JAJFAZ020000003">
    <property type="protein sequence ID" value="KAI5337639.1"/>
    <property type="molecule type" value="Genomic_DNA"/>
</dbReference>
<accession>A0AAD4W7U5</accession>
<dbReference type="PROSITE" id="PS50994">
    <property type="entry name" value="INTEGRASE"/>
    <property type="match status" value="1"/>
</dbReference>
<keyword evidence="3" id="KW-1185">Reference proteome</keyword>
<evidence type="ECO:0000313" key="2">
    <source>
        <dbReference type="EMBL" id="KAI5337639.1"/>
    </source>
</evidence>
<dbReference type="AlphaFoldDB" id="A0AAD4W7U5"/>
<comment type="caution">
    <text evidence="2">The sequence shown here is derived from an EMBL/GenBank/DDBJ whole genome shotgun (WGS) entry which is preliminary data.</text>
</comment>
<dbReference type="SUPFAM" id="SSF53098">
    <property type="entry name" value="Ribonuclease H-like"/>
    <property type="match status" value="1"/>
</dbReference>
<dbReference type="CDD" id="cd09272">
    <property type="entry name" value="RNase_HI_RT_Ty1"/>
    <property type="match status" value="1"/>
</dbReference>
<name>A0AAD4W7U5_PRUDU</name>
<dbReference type="InterPro" id="IPR036397">
    <property type="entry name" value="RNaseH_sf"/>
</dbReference>
<dbReference type="Gene3D" id="3.30.420.10">
    <property type="entry name" value="Ribonuclease H-like superfamily/Ribonuclease H"/>
    <property type="match status" value="1"/>
</dbReference>
<reference evidence="2 3" key="1">
    <citation type="journal article" date="2022" name="G3 (Bethesda)">
        <title>Whole-genome sequence and methylome profiling of the almond [Prunus dulcis (Mill.) D.A. Webb] cultivar 'Nonpareil'.</title>
        <authorList>
            <person name="D'Amico-Willman K.M."/>
            <person name="Ouma W.Z."/>
            <person name="Meulia T."/>
            <person name="Sideli G.M."/>
            <person name="Gradziel T.M."/>
            <person name="Fresnedo-Ramirez J."/>
        </authorList>
    </citation>
    <scope>NUCLEOTIDE SEQUENCE [LARGE SCALE GENOMIC DNA]</scope>
    <source>
        <strain evidence="2">Clone GOH B32 T37-40</strain>
    </source>
</reference>
<dbReference type="InterPro" id="IPR043502">
    <property type="entry name" value="DNA/RNA_pol_sf"/>
</dbReference>
<dbReference type="SUPFAM" id="SSF56672">
    <property type="entry name" value="DNA/RNA polymerases"/>
    <property type="match status" value="1"/>
</dbReference>
<proteinExistence type="predicted"/>
<dbReference type="InterPro" id="IPR001584">
    <property type="entry name" value="Integrase_cat-core"/>
</dbReference>
<dbReference type="Pfam" id="PF25597">
    <property type="entry name" value="SH3_retrovirus"/>
    <property type="match status" value="1"/>
</dbReference>
<dbReference type="InterPro" id="IPR013103">
    <property type="entry name" value="RVT_2"/>
</dbReference>
<protein>
    <recommendedName>
        <fullName evidence="1">Integrase catalytic domain-containing protein</fullName>
    </recommendedName>
</protein>
<sequence>MYWIYFLRYKSEVLTVFKKFKATVELQSGYKLKKLRSDRGGEYTSNEFNRFCDEMRMERQLTVAYSPQQNGVAERKNGTIVEMAKCMIFEKSIPLEFWAKAVNTIVYILNRCPTKALDKKTPFEAYSGTKLGLKHLRVFGSLCYAHVPNQQRQKLDLASERCVFLGYGSCEKGYRLYNITTGKGIISRDVVFNEDASWDWNAHQECSVSIGLTEMVSEKEKGINDTAVIQAENSVENEVLLEDSEEESAVDTGSHDIDHTPLKYKSLTEKNKARLVAKGYTQNPGIDFNETFARVARLDTVRTLIALAAQKRWKLFQLDVKLAFLNGVLHEEVYVDQPPRFEIKDKEDRLYRFRKALYGLKQAPRAWYEEINSYFTAAGFQRSPSEATLYVKTAESGILIVSLYVDDTIYTGNSEELVMSFKTEMMKKYEMTDLGLLHHFLGLGVIQAESYIFLHQKKYARTLLDKFGFKDCKAVATPLAMNEKLSKEDGSEQANERVYRQIVGSLLYLTATRPDIMFAASLLARYTHGPTRKHMGTVKRVLRYIQGTLDYGIAYEKGKEAMLVGYCDSDWLGCEDDMRSTSGYAFHLGSGVFSWASVKQSSVALSTAEAEYVSAAEATAQAVWLRFVLSDFGEEQVEATQIFCDNTSAIAITKNPVHHHKTRQINRRFHFIRDALQNGEIDLLYCRTGEQNADIFTKALARVRFEYLKSKLGVISAKHLQGSVKV</sequence>
<dbReference type="Proteomes" id="UP001054821">
    <property type="component" value="Chromosome 3"/>
</dbReference>
<organism evidence="2 3">
    <name type="scientific">Prunus dulcis</name>
    <name type="common">Almond</name>
    <name type="synonym">Amygdalus dulcis</name>
    <dbReference type="NCBI Taxonomy" id="3755"/>
    <lineage>
        <taxon>Eukaryota</taxon>
        <taxon>Viridiplantae</taxon>
        <taxon>Streptophyta</taxon>
        <taxon>Embryophyta</taxon>
        <taxon>Tracheophyta</taxon>
        <taxon>Spermatophyta</taxon>
        <taxon>Magnoliopsida</taxon>
        <taxon>eudicotyledons</taxon>
        <taxon>Gunneridae</taxon>
        <taxon>Pentapetalae</taxon>
        <taxon>rosids</taxon>
        <taxon>fabids</taxon>
        <taxon>Rosales</taxon>
        <taxon>Rosaceae</taxon>
        <taxon>Amygdaloideae</taxon>
        <taxon>Amygdaleae</taxon>
        <taxon>Prunus</taxon>
    </lineage>
</organism>
<evidence type="ECO:0000313" key="3">
    <source>
        <dbReference type="Proteomes" id="UP001054821"/>
    </source>
</evidence>
<evidence type="ECO:0000259" key="1">
    <source>
        <dbReference type="PROSITE" id="PS50994"/>
    </source>
</evidence>
<dbReference type="GO" id="GO:0015074">
    <property type="term" value="P:DNA integration"/>
    <property type="evidence" value="ECO:0007669"/>
    <property type="project" value="InterPro"/>
</dbReference>
<dbReference type="PANTHER" id="PTHR11439:SF502">
    <property type="entry name" value="SECRETED RXLR EFFECTOR PROTEIN 161-LIKE"/>
    <property type="match status" value="1"/>
</dbReference>
<gene>
    <name evidence="2" type="ORF">L3X38_016910</name>
</gene>
<dbReference type="GO" id="GO:0003676">
    <property type="term" value="F:nucleic acid binding"/>
    <property type="evidence" value="ECO:0007669"/>
    <property type="project" value="InterPro"/>
</dbReference>
<dbReference type="InterPro" id="IPR012337">
    <property type="entry name" value="RNaseH-like_sf"/>
</dbReference>
<dbReference type="InterPro" id="IPR057670">
    <property type="entry name" value="SH3_retrovirus"/>
</dbReference>